<dbReference type="InterPro" id="IPR057727">
    <property type="entry name" value="WCX_dom"/>
</dbReference>
<dbReference type="Proteomes" id="UP000315647">
    <property type="component" value="Chromosome"/>
</dbReference>
<sequence length="299" mass="33891">MSTELGCSTRTIQRDLEVLEFAGVPWYIDASDKSYRVRSDFRFPTLMLTHDETIGQVIATALTNASGLDIGPGASPTTRKLAATSNDEIQQIIADAARIIEVFDLKLVDHSQHHGIIRTLQSALLEGNKVTGRYDSPYEDKTLRLTIHPYRLCLIKQAWYVIGHIEGETRAKTFRVARFKTARQLEQAALIPDQFDLREHFGNAWSVYRGDTSYDIRLRFEPQAARVVTETVWHHTQEVKQNRDGSATLSFTVDGLDEILNWILSWSGKVRVDAPNELRVLLVQTLEKAIQIHSESDSE</sequence>
<name>A0A517QE94_9PLAN</name>
<organism evidence="3 4">
    <name type="scientific">Gimesia panareensis</name>
    <dbReference type="NCBI Taxonomy" id="2527978"/>
    <lineage>
        <taxon>Bacteria</taxon>
        <taxon>Pseudomonadati</taxon>
        <taxon>Planctomycetota</taxon>
        <taxon>Planctomycetia</taxon>
        <taxon>Planctomycetales</taxon>
        <taxon>Planctomycetaceae</taxon>
        <taxon>Gimesia</taxon>
    </lineage>
</organism>
<proteinExistence type="predicted"/>
<dbReference type="PROSITE" id="PS52050">
    <property type="entry name" value="WYL"/>
    <property type="match status" value="1"/>
</dbReference>
<dbReference type="EMBL" id="CP037421">
    <property type="protein sequence ID" value="QDT29904.1"/>
    <property type="molecule type" value="Genomic_DNA"/>
</dbReference>
<feature type="domain" description="WCX" evidence="2">
    <location>
        <begin position="214"/>
        <end position="289"/>
    </location>
</feature>
<keyword evidence="4" id="KW-1185">Reference proteome</keyword>
<protein>
    <submittedName>
        <fullName evidence="3">Uncharacterized protein</fullName>
    </submittedName>
</protein>
<dbReference type="Pfam" id="PF13280">
    <property type="entry name" value="WYL"/>
    <property type="match status" value="1"/>
</dbReference>
<dbReference type="AlphaFoldDB" id="A0A517QE94"/>
<feature type="domain" description="WYL" evidence="1">
    <location>
        <begin position="116"/>
        <end position="183"/>
    </location>
</feature>
<gene>
    <name evidence="3" type="ORF">Enr10x_52610</name>
</gene>
<reference evidence="3 4" key="1">
    <citation type="submission" date="2019-03" db="EMBL/GenBank/DDBJ databases">
        <title>Deep-cultivation of Planctomycetes and their phenomic and genomic characterization uncovers novel biology.</title>
        <authorList>
            <person name="Wiegand S."/>
            <person name="Jogler M."/>
            <person name="Boedeker C."/>
            <person name="Pinto D."/>
            <person name="Vollmers J."/>
            <person name="Rivas-Marin E."/>
            <person name="Kohn T."/>
            <person name="Peeters S.H."/>
            <person name="Heuer A."/>
            <person name="Rast P."/>
            <person name="Oberbeckmann S."/>
            <person name="Bunk B."/>
            <person name="Jeske O."/>
            <person name="Meyerdierks A."/>
            <person name="Storesund J.E."/>
            <person name="Kallscheuer N."/>
            <person name="Luecker S."/>
            <person name="Lage O.M."/>
            <person name="Pohl T."/>
            <person name="Merkel B.J."/>
            <person name="Hornburger P."/>
            <person name="Mueller R.-W."/>
            <person name="Bruemmer F."/>
            <person name="Labrenz M."/>
            <person name="Spormann A.M."/>
            <person name="Op den Camp H."/>
            <person name="Overmann J."/>
            <person name="Amann R."/>
            <person name="Jetten M.S.M."/>
            <person name="Mascher T."/>
            <person name="Medema M.H."/>
            <person name="Devos D.P."/>
            <person name="Kaster A.-K."/>
            <person name="Ovreas L."/>
            <person name="Rohde M."/>
            <person name="Galperin M.Y."/>
            <person name="Jogler C."/>
        </authorList>
    </citation>
    <scope>NUCLEOTIDE SEQUENCE [LARGE SCALE GENOMIC DNA]</scope>
    <source>
        <strain evidence="3 4">Enr10</strain>
    </source>
</reference>
<dbReference type="PIRSF" id="PIRSF016838">
    <property type="entry name" value="PafC"/>
    <property type="match status" value="1"/>
</dbReference>
<dbReference type="Pfam" id="PF25583">
    <property type="entry name" value="WCX"/>
    <property type="match status" value="1"/>
</dbReference>
<evidence type="ECO:0000259" key="2">
    <source>
        <dbReference type="Pfam" id="PF25583"/>
    </source>
</evidence>
<evidence type="ECO:0000259" key="1">
    <source>
        <dbReference type="Pfam" id="PF13280"/>
    </source>
</evidence>
<dbReference type="InterPro" id="IPR026881">
    <property type="entry name" value="WYL_dom"/>
</dbReference>
<dbReference type="PANTHER" id="PTHR34580:SF1">
    <property type="entry name" value="PROTEIN PAFC"/>
    <property type="match status" value="1"/>
</dbReference>
<accession>A0A517QE94</accession>
<dbReference type="InterPro" id="IPR051534">
    <property type="entry name" value="CBASS_pafABC_assoc_protein"/>
</dbReference>
<evidence type="ECO:0000313" key="4">
    <source>
        <dbReference type="Proteomes" id="UP000315647"/>
    </source>
</evidence>
<dbReference type="PANTHER" id="PTHR34580">
    <property type="match status" value="1"/>
</dbReference>
<evidence type="ECO:0000313" key="3">
    <source>
        <dbReference type="EMBL" id="QDT29904.1"/>
    </source>
</evidence>
<dbReference type="InterPro" id="IPR028349">
    <property type="entry name" value="PafC-like"/>
</dbReference>